<organism evidence="2 3">
    <name type="scientific">Prunus dulcis</name>
    <name type="common">Almond</name>
    <name type="synonym">Amygdalus dulcis</name>
    <dbReference type="NCBI Taxonomy" id="3755"/>
    <lineage>
        <taxon>Eukaryota</taxon>
        <taxon>Viridiplantae</taxon>
        <taxon>Streptophyta</taxon>
        <taxon>Embryophyta</taxon>
        <taxon>Tracheophyta</taxon>
        <taxon>Spermatophyta</taxon>
        <taxon>Magnoliopsida</taxon>
        <taxon>eudicotyledons</taxon>
        <taxon>Gunneridae</taxon>
        <taxon>Pentapetalae</taxon>
        <taxon>rosids</taxon>
        <taxon>fabids</taxon>
        <taxon>Rosales</taxon>
        <taxon>Rosaceae</taxon>
        <taxon>Amygdaloideae</taxon>
        <taxon>Amygdaleae</taxon>
        <taxon>Prunus</taxon>
    </lineage>
</organism>
<evidence type="ECO:0000313" key="3">
    <source>
        <dbReference type="Proteomes" id="UP001054821"/>
    </source>
</evidence>
<gene>
    <name evidence="2" type="ORF">L3X38_025554</name>
</gene>
<evidence type="ECO:0000256" key="1">
    <source>
        <dbReference type="SAM" id="MobiDB-lite"/>
    </source>
</evidence>
<feature type="compositionally biased region" description="Acidic residues" evidence="1">
    <location>
        <begin position="113"/>
        <end position="131"/>
    </location>
</feature>
<dbReference type="Proteomes" id="UP001054821">
    <property type="component" value="Chromosome 4"/>
</dbReference>
<name>A0AAD4Z7G1_PRUDU</name>
<dbReference type="EMBL" id="JAJFAZ020000004">
    <property type="protein sequence ID" value="KAI5335421.1"/>
    <property type="molecule type" value="Genomic_DNA"/>
</dbReference>
<dbReference type="AlphaFoldDB" id="A0AAD4Z7G1"/>
<accession>A0AAD4Z7G1</accession>
<feature type="region of interest" description="Disordered" evidence="1">
    <location>
        <begin position="107"/>
        <end position="142"/>
    </location>
</feature>
<protein>
    <submittedName>
        <fullName evidence="2">Uncharacterized protein</fullName>
    </submittedName>
</protein>
<evidence type="ECO:0000313" key="2">
    <source>
        <dbReference type="EMBL" id="KAI5335421.1"/>
    </source>
</evidence>
<reference evidence="2 3" key="1">
    <citation type="journal article" date="2022" name="G3 (Bethesda)">
        <title>Whole-genome sequence and methylome profiling of the almond [Prunus dulcis (Mill.) D.A. Webb] cultivar 'Nonpareil'.</title>
        <authorList>
            <person name="D'Amico-Willman K.M."/>
            <person name="Ouma W.Z."/>
            <person name="Meulia T."/>
            <person name="Sideli G.M."/>
            <person name="Gradziel T.M."/>
            <person name="Fresnedo-Ramirez J."/>
        </authorList>
    </citation>
    <scope>NUCLEOTIDE SEQUENCE [LARGE SCALE GENOMIC DNA]</scope>
    <source>
        <strain evidence="2">Clone GOH B32 T37-40</strain>
    </source>
</reference>
<comment type="caution">
    <text evidence="2">The sequence shown here is derived from an EMBL/GenBank/DDBJ whole genome shotgun (WGS) entry which is preliminary data.</text>
</comment>
<proteinExistence type="predicted"/>
<keyword evidence="3" id="KW-1185">Reference proteome</keyword>
<sequence>MVDIEAEIEPVVEVSVAKATSVMAPLAMSIKAQGMNSFPILVLSSFHLDLNSSIFNRSQVQVSSPTVTSLRFVRETRTARKNPTLPQVSFTQVVVVPTRTSPSVVSVDLPIMSEEDDGEGSEDKEEEEDSDKSEAVWDDPVITTTPLEKKMRRLFKCAEVEQRRAKKAITSHEPSKSVTLISSVFSALEVSEFL</sequence>